<gene>
    <name evidence="1" type="ORF">JZ786_18660</name>
</gene>
<keyword evidence="2" id="KW-1185">Reference proteome</keyword>
<dbReference type="RefSeq" id="WP_206655840.1">
    <property type="nucleotide sequence ID" value="NZ_CP071182.1"/>
</dbReference>
<name>A0A9X7Z6L2_9BACL</name>
<dbReference type="KEGG" id="afx:JZ786_18660"/>
<evidence type="ECO:0008006" key="3">
    <source>
        <dbReference type="Google" id="ProtNLM"/>
    </source>
</evidence>
<organism evidence="1 2">
    <name type="scientific">Alicyclobacillus mengziensis</name>
    <dbReference type="NCBI Taxonomy" id="2931921"/>
    <lineage>
        <taxon>Bacteria</taxon>
        <taxon>Bacillati</taxon>
        <taxon>Bacillota</taxon>
        <taxon>Bacilli</taxon>
        <taxon>Bacillales</taxon>
        <taxon>Alicyclobacillaceae</taxon>
        <taxon>Alicyclobacillus</taxon>
    </lineage>
</organism>
<dbReference type="EMBL" id="CP071182">
    <property type="protein sequence ID" value="QSO46471.1"/>
    <property type="molecule type" value="Genomic_DNA"/>
</dbReference>
<dbReference type="Proteomes" id="UP000663505">
    <property type="component" value="Chromosome"/>
</dbReference>
<accession>A0A9X7Z6L2</accession>
<protein>
    <recommendedName>
        <fullName evidence="3">PepSY domain-containing protein</fullName>
    </recommendedName>
</protein>
<dbReference type="AlphaFoldDB" id="A0A9X7Z6L2"/>
<proteinExistence type="predicted"/>
<reference evidence="1 2" key="1">
    <citation type="submission" date="2021-02" db="EMBL/GenBank/DDBJ databases">
        <title>Alicyclobacillus curvatus sp. nov. and Alicyclobacillus mengziensis sp. nov., two acidophilic bacteria isolated from acid mine drainage.</title>
        <authorList>
            <person name="Huang Y."/>
        </authorList>
    </citation>
    <scope>NUCLEOTIDE SEQUENCE [LARGE SCALE GENOMIC DNA]</scope>
    <source>
        <strain evidence="1 2">S30H14</strain>
    </source>
</reference>
<sequence>MEKHLGWIVGTVGTLLLAAIVPVMAAMNTQGNTESASQGIMKGQVTSSSDVAATTPFTQLSPDAHLQAATKSHDVRPNLDMTGDKVRAVIKLATTRVGGGEVTQIEPQSTASQRVWNVRIQQPNAVWQVKVSLSDYSVVQVDKLSSTGVIF</sequence>
<evidence type="ECO:0000313" key="2">
    <source>
        <dbReference type="Proteomes" id="UP000663505"/>
    </source>
</evidence>
<evidence type="ECO:0000313" key="1">
    <source>
        <dbReference type="EMBL" id="QSO46471.1"/>
    </source>
</evidence>